<evidence type="ECO:0000313" key="4">
    <source>
        <dbReference type="WBParaSite" id="Smp_214380.1"/>
    </source>
</evidence>
<reference evidence="3" key="1">
    <citation type="journal article" date="2012" name="PLoS Negl. Trop. Dis.">
        <title>A systematically improved high quality genome and transcriptome of the human blood fluke Schistosoma mansoni.</title>
        <authorList>
            <person name="Protasio A.V."/>
            <person name="Tsai I.J."/>
            <person name="Babbage A."/>
            <person name="Nichol S."/>
            <person name="Hunt M."/>
            <person name="Aslett M.A."/>
            <person name="De Silva N."/>
            <person name="Velarde G.S."/>
            <person name="Anderson T.J."/>
            <person name="Clark R.C."/>
            <person name="Davidson C."/>
            <person name="Dillon G.P."/>
            <person name="Holroyd N.E."/>
            <person name="LoVerde P.T."/>
            <person name="Lloyd C."/>
            <person name="McQuillan J."/>
            <person name="Oliveira G."/>
            <person name="Otto T.D."/>
            <person name="Parker-Manuel S.J."/>
            <person name="Quail M.A."/>
            <person name="Wilson R.A."/>
            <person name="Zerlotini A."/>
            <person name="Dunne D.W."/>
            <person name="Berriman M."/>
        </authorList>
    </citation>
    <scope>NUCLEOTIDE SEQUENCE [LARGE SCALE GENOMIC DNA]</scope>
    <source>
        <strain evidence="3">Puerto Rican</strain>
    </source>
</reference>
<accession>A0A5K4F0P9</accession>
<protein>
    <submittedName>
        <fullName evidence="4">CCDC66 domain-containing protein</fullName>
    </submittedName>
</protein>
<evidence type="ECO:0000256" key="1">
    <source>
        <dbReference type="SAM" id="Coils"/>
    </source>
</evidence>
<dbReference type="Proteomes" id="UP000008854">
    <property type="component" value="Unassembled WGS sequence"/>
</dbReference>
<proteinExistence type="predicted"/>
<evidence type="ECO:0000256" key="2">
    <source>
        <dbReference type="SAM" id="MobiDB-lite"/>
    </source>
</evidence>
<reference evidence="4" key="2">
    <citation type="submission" date="2019-11" db="UniProtKB">
        <authorList>
            <consortium name="WormBaseParasite"/>
        </authorList>
    </citation>
    <scope>IDENTIFICATION</scope>
    <source>
        <strain evidence="4">Puerto Rican</strain>
    </source>
</reference>
<keyword evidence="1" id="KW-0175">Coiled coil</keyword>
<organism evidence="3 4">
    <name type="scientific">Schistosoma mansoni</name>
    <name type="common">Blood fluke</name>
    <dbReference type="NCBI Taxonomy" id="6183"/>
    <lineage>
        <taxon>Eukaryota</taxon>
        <taxon>Metazoa</taxon>
        <taxon>Spiralia</taxon>
        <taxon>Lophotrochozoa</taxon>
        <taxon>Platyhelminthes</taxon>
        <taxon>Trematoda</taxon>
        <taxon>Digenea</taxon>
        <taxon>Strigeidida</taxon>
        <taxon>Schistosomatoidea</taxon>
        <taxon>Schistosomatidae</taxon>
        <taxon>Schistosoma</taxon>
    </lineage>
</organism>
<feature type="region of interest" description="Disordered" evidence="2">
    <location>
        <begin position="1"/>
        <end position="22"/>
    </location>
</feature>
<dbReference type="WBParaSite" id="Smp_214380.1">
    <property type="protein sequence ID" value="Smp_214380.1"/>
    <property type="gene ID" value="Smp_214380"/>
</dbReference>
<keyword evidence="3" id="KW-1185">Reference proteome</keyword>
<feature type="coiled-coil region" evidence="1">
    <location>
        <begin position="29"/>
        <end position="63"/>
    </location>
</feature>
<sequence length="338" mass="38145">MKSCSNQSNALLHSTTQPSPNQQWIVNQENKIIQLVQNINKRIKNTENERDSILRIIAHLQTQKGLVTDNNKYSSHESYPVNGINSSCVENMWKQNSCEKVKHNDGNALRESSNLSEGIHSKCSRYNIALNNSKQWLSSSNAISPPEECGAVEFHNIEKFINVALIRKLQTLADHCRKSLQTCLYPHQNGSMNPAHKPETPTWTNVPNSFSRGCPCINSSLNGVFVTRKSNHDTTDITLCKVKEPVKDEHSCKTSLDNSISMNPLSNSKSQVCQAVEFVTSVKPCQKILNTNKLTFTSNKYCSGRCYHCKENQSKTNRLPVIYKVTDYSAPMKKVAWR</sequence>
<dbReference type="InParanoid" id="A0A5K4F0P9"/>
<dbReference type="AlphaFoldDB" id="A0A5K4F0P9"/>
<evidence type="ECO:0000313" key="3">
    <source>
        <dbReference type="Proteomes" id="UP000008854"/>
    </source>
</evidence>
<name>A0A5K4F0P9_SCHMA</name>